<reference evidence="2 3" key="1">
    <citation type="submission" date="2023-09" db="EMBL/GenBank/DDBJ databases">
        <title>Genomes of two closely related lineages of the louse Polyplax serrata with different host specificities.</title>
        <authorList>
            <person name="Martinu J."/>
            <person name="Tarabai H."/>
            <person name="Stefka J."/>
            <person name="Hypsa V."/>
        </authorList>
    </citation>
    <scope>NUCLEOTIDE SEQUENCE [LARGE SCALE GENOMIC DNA]</scope>
    <source>
        <strain evidence="2">98ZLc_SE</strain>
    </source>
</reference>
<gene>
    <name evidence="2" type="ORF">RUM44_002967</name>
</gene>
<dbReference type="EMBL" id="JAWJWF010000007">
    <property type="protein sequence ID" value="KAK6630798.1"/>
    <property type="molecule type" value="Genomic_DNA"/>
</dbReference>
<keyword evidence="3" id="KW-1185">Reference proteome</keyword>
<evidence type="ECO:0000313" key="2">
    <source>
        <dbReference type="EMBL" id="KAK6630798.1"/>
    </source>
</evidence>
<name>A0ABR1AYZ6_POLSC</name>
<feature type="compositionally biased region" description="Polar residues" evidence="1">
    <location>
        <begin position="1"/>
        <end position="10"/>
    </location>
</feature>
<proteinExistence type="predicted"/>
<dbReference type="Proteomes" id="UP001359485">
    <property type="component" value="Unassembled WGS sequence"/>
</dbReference>
<feature type="compositionally biased region" description="Basic and acidic residues" evidence="1">
    <location>
        <begin position="75"/>
        <end position="85"/>
    </location>
</feature>
<comment type="caution">
    <text evidence="2">The sequence shown here is derived from an EMBL/GenBank/DDBJ whole genome shotgun (WGS) entry which is preliminary data.</text>
</comment>
<evidence type="ECO:0000313" key="3">
    <source>
        <dbReference type="Proteomes" id="UP001359485"/>
    </source>
</evidence>
<protein>
    <submittedName>
        <fullName evidence="2">Uncharacterized protein</fullName>
    </submittedName>
</protein>
<feature type="compositionally biased region" description="Polar residues" evidence="1">
    <location>
        <begin position="86"/>
        <end position="96"/>
    </location>
</feature>
<sequence>MSTTSGTSSRTAEKERWGTTLAERRMDGTSGEDEAGGNEKRKWQQCQRRMISLVRCRQDELALRKKSKPYGTRQSDVDKFARKPSNDSVQNATSNV</sequence>
<feature type="region of interest" description="Disordered" evidence="1">
    <location>
        <begin position="65"/>
        <end position="96"/>
    </location>
</feature>
<accession>A0ABR1AYZ6</accession>
<feature type="region of interest" description="Disordered" evidence="1">
    <location>
        <begin position="1"/>
        <end position="43"/>
    </location>
</feature>
<evidence type="ECO:0000256" key="1">
    <source>
        <dbReference type="SAM" id="MobiDB-lite"/>
    </source>
</evidence>
<feature type="compositionally biased region" description="Basic and acidic residues" evidence="1">
    <location>
        <begin position="11"/>
        <end position="27"/>
    </location>
</feature>
<organism evidence="2 3">
    <name type="scientific">Polyplax serrata</name>
    <name type="common">Common mouse louse</name>
    <dbReference type="NCBI Taxonomy" id="468196"/>
    <lineage>
        <taxon>Eukaryota</taxon>
        <taxon>Metazoa</taxon>
        <taxon>Ecdysozoa</taxon>
        <taxon>Arthropoda</taxon>
        <taxon>Hexapoda</taxon>
        <taxon>Insecta</taxon>
        <taxon>Pterygota</taxon>
        <taxon>Neoptera</taxon>
        <taxon>Paraneoptera</taxon>
        <taxon>Psocodea</taxon>
        <taxon>Troctomorpha</taxon>
        <taxon>Phthiraptera</taxon>
        <taxon>Anoplura</taxon>
        <taxon>Polyplacidae</taxon>
        <taxon>Polyplax</taxon>
    </lineage>
</organism>